<keyword evidence="7" id="KW-1185">Reference proteome</keyword>
<evidence type="ECO:0000313" key="6">
    <source>
        <dbReference type="EMBL" id="TPW28062.1"/>
    </source>
</evidence>
<dbReference type="EMBL" id="VHLG01000014">
    <property type="protein sequence ID" value="TPW28062.1"/>
    <property type="molecule type" value="Genomic_DNA"/>
</dbReference>
<comment type="caution">
    <text evidence="6">The sequence shown here is derived from an EMBL/GenBank/DDBJ whole genome shotgun (WGS) entry which is preliminary data.</text>
</comment>
<accession>A0A506U128</accession>
<dbReference type="OrthoDB" id="9793571at2"/>
<dbReference type="InterPro" id="IPR000847">
    <property type="entry name" value="LysR_HTH_N"/>
</dbReference>
<keyword evidence="3" id="KW-0238">DNA-binding</keyword>
<dbReference type="RefSeq" id="WP_141150559.1">
    <property type="nucleotide sequence ID" value="NZ_VHLG01000014.1"/>
</dbReference>
<dbReference type="GO" id="GO:0003700">
    <property type="term" value="F:DNA-binding transcription factor activity"/>
    <property type="evidence" value="ECO:0007669"/>
    <property type="project" value="InterPro"/>
</dbReference>
<keyword evidence="4" id="KW-0804">Transcription</keyword>
<feature type="domain" description="HTH lysR-type" evidence="5">
    <location>
        <begin position="6"/>
        <end position="63"/>
    </location>
</feature>
<evidence type="ECO:0000256" key="2">
    <source>
        <dbReference type="ARBA" id="ARBA00023015"/>
    </source>
</evidence>
<dbReference type="Gene3D" id="3.40.190.10">
    <property type="entry name" value="Periplasmic binding protein-like II"/>
    <property type="match status" value="2"/>
</dbReference>
<protein>
    <submittedName>
        <fullName evidence="6">LysR family transcriptional regulator</fullName>
    </submittedName>
</protein>
<dbReference type="PROSITE" id="PS50931">
    <property type="entry name" value="HTH_LYSR"/>
    <property type="match status" value="1"/>
</dbReference>
<name>A0A506U128_9HYPH</name>
<organism evidence="6 7">
    <name type="scientific">Martelella alba</name>
    <dbReference type="NCBI Taxonomy" id="2590451"/>
    <lineage>
        <taxon>Bacteria</taxon>
        <taxon>Pseudomonadati</taxon>
        <taxon>Pseudomonadota</taxon>
        <taxon>Alphaproteobacteria</taxon>
        <taxon>Hyphomicrobiales</taxon>
        <taxon>Aurantimonadaceae</taxon>
        <taxon>Martelella</taxon>
    </lineage>
</organism>
<reference evidence="6 7" key="1">
    <citation type="submission" date="2019-06" db="EMBL/GenBank/DDBJ databases">
        <authorList>
            <person name="Li M."/>
        </authorList>
    </citation>
    <scope>NUCLEOTIDE SEQUENCE [LARGE SCALE GENOMIC DNA]</scope>
    <source>
        <strain evidence="6 7">BGMRC2036</strain>
    </source>
</reference>
<evidence type="ECO:0000256" key="1">
    <source>
        <dbReference type="ARBA" id="ARBA00009437"/>
    </source>
</evidence>
<dbReference type="SUPFAM" id="SSF53850">
    <property type="entry name" value="Periplasmic binding protein-like II"/>
    <property type="match status" value="1"/>
</dbReference>
<dbReference type="Pfam" id="PF00126">
    <property type="entry name" value="HTH_1"/>
    <property type="match status" value="1"/>
</dbReference>
<proteinExistence type="inferred from homology"/>
<dbReference type="FunFam" id="3.40.190.10:FF:000017">
    <property type="entry name" value="Glycine cleavage system transcriptional activator"/>
    <property type="match status" value="1"/>
</dbReference>
<dbReference type="PANTHER" id="PTHR30537">
    <property type="entry name" value="HTH-TYPE TRANSCRIPTIONAL REGULATOR"/>
    <property type="match status" value="1"/>
</dbReference>
<evidence type="ECO:0000313" key="7">
    <source>
        <dbReference type="Proteomes" id="UP000318801"/>
    </source>
</evidence>
<dbReference type="Gene3D" id="1.10.10.10">
    <property type="entry name" value="Winged helix-like DNA-binding domain superfamily/Winged helix DNA-binding domain"/>
    <property type="match status" value="1"/>
</dbReference>
<evidence type="ECO:0000259" key="5">
    <source>
        <dbReference type="PROSITE" id="PS50931"/>
    </source>
</evidence>
<dbReference type="GO" id="GO:0043565">
    <property type="term" value="F:sequence-specific DNA binding"/>
    <property type="evidence" value="ECO:0007669"/>
    <property type="project" value="TreeGrafter"/>
</dbReference>
<dbReference type="PANTHER" id="PTHR30537:SF74">
    <property type="entry name" value="HTH-TYPE TRANSCRIPTIONAL REGULATOR TRPI"/>
    <property type="match status" value="1"/>
</dbReference>
<sequence length="296" mass="32565">MKRGTLPLNALRAFEATMRHGQMGLAADELGVTHSAVSRQVRQLEVILGVPLFEGPRNRLTPSQAALDLQPVLSEAFESMERAVARAMQRDRHVLDVSCTSTLAMRWLIPRLVDFQTRHPTIEIRLTADDAAVDFSRHRFDVAIRVLKPPFGDAIVDPLFPDETGPVLSPRLAGDMALDDPAALARLPALQTRTRPHAWMDWGRQLGLQPPADGRIFEHFYFMLEAATAGLGVAIAPEILVRDDLAAGRLIAPFGFLPSGLTYVALRPRRPNRAAERFVVWLTGASETGSSNGGDR</sequence>
<evidence type="ECO:0000256" key="3">
    <source>
        <dbReference type="ARBA" id="ARBA00023125"/>
    </source>
</evidence>
<gene>
    <name evidence="6" type="ORF">FJU08_18645</name>
</gene>
<dbReference type="Pfam" id="PF03466">
    <property type="entry name" value="LysR_substrate"/>
    <property type="match status" value="1"/>
</dbReference>
<evidence type="ECO:0000256" key="4">
    <source>
        <dbReference type="ARBA" id="ARBA00023163"/>
    </source>
</evidence>
<dbReference type="InterPro" id="IPR036388">
    <property type="entry name" value="WH-like_DNA-bd_sf"/>
</dbReference>
<dbReference type="InterPro" id="IPR036390">
    <property type="entry name" value="WH_DNA-bd_sf"/>
</dbReference>
<dbReference type="SUPFAM" id="SSF46785">
    <property type="entry name" value="Winged helix' DNA-binding domain"/>
    <property type="match status" value="1"/>
</dbReference>
<comment type="similarity">
    <text evidence="1">Belongs to the LysR transcriptional regulatory family.</text>
</comment>
<dbReference type="InterPro" id="IPR005119">
    <property type="entry name" value="LysR_subst-bd"/>
</dbReference>
<dbReference type="InterPro" id="IPR058163">
    <property type="entry name" value="LysR-type_TF_proteobact-type"/>
</dbReference>
<dbReference type="GO" id="GO:0006351">
    <property type="term" value="P:DNA-templated transcription"/>
    <property type="evidence" value="ECO:0007669"/>
    <property type="project" value="TreeGrafter"/>
</dbReference>
<keyword evidence="2" id="KW-0805">Transcription regulation</keyword>
<dbReference type="Proteomes" id="UP000318801">
    <property type="component" value="Unassembled WGS sequence"/>
</dbReference>
<dbReference type="AlphaFoldDB" id="A0A506U128"/>